<reference evidence="2" key="1">
    <citation type="submission" date="2014-09" db="EMBL/GenBank/DDBJ databases">
        <authorList>
            <person name="Magalhaes I.L.F."/>
            <person name="Oliveira U."/>
            <person name="Santos F.R."/>
            <person name="Vidigal T.H.D.A."/>
            <person name="Brescovit A.D."/>
            <person name="Santos A.J."/>
        </authorList>
    </citation>
    <scope>NUCLEOTIDE SEQUENCE</scope>
    <source>
        <tissue evidence="2">Shoot tissue taken approximately 20 cm above the soil surface</tissue>
    </source>
</reference>
<feature type="transmembrane region" description="Helical" evidence="1">
    <location>
        <begin position="6"/>
        <end position="29"/>
    </location>
</feature>
<accession>A0A0A9C9J2</accession>
<sequence>MSKIVLISNVCSRVYICFAWWKFVVYELVNMLKRKGLHTISLKILSFSRIYIQKYIFFIKIGVIYKNWGSLLNFQKHQN</sequence>
<keyword evidence="1" id="KW-0472">Membrane</keyword>
<evidence type="ECO:0000313" key="2">
    <source>
        <dbReference type="EMBL" id="JAD72989.1"/>
    </source>
</evidence>
<evidence type="ECO:0000256" key="1">
    <source>
        <dbReference type="SAM" id="Phobius"/>
    </source>
</evidence>
<proteinExistence type="predicted"/>
<dbReference type="AlphaFoldDB" id="A0A0A9C9J2"/>
<dbReference type="EMBL" id="GBRH01224906">
    <property type="protein sequence ID" value="JAD72989.1"/>
    <property type="molecule type" value="Transcribed_RNA"/>
</dbReference>
<keyword evidence="1" id="KW-0812">Transmembrane</keyword>
<name>A0A0A9C9J2_ARUDO</name>
<protein>
    <submittedName>
        <fullName evidence="2">Uncharacterized protein</fullName>
    </submittedName>
</protein>
<keyword evidence="1" id="KW-1133">Transmembrane helix</keyword>
<organism evidence="2">
    <name type="scientific">Arundo donax</name>
    <name type="common">Giant reed</name>
    <name type="synonym">Donax arundinaceus</name>
    <dbReference type="NCBI Taxonomy" id="35708"/>
    <lineage>
        <taxon>Eukaryota</taxon>
        <taxon>Viridiplantae</taxon>
        <taxon>Streptophyta</taxon>
        <taxon>Embryophyta</taxon>
        <taxon>Tracheophyta</taxon>
        <taxon>Spermatophyta</taxon>
        <taxon>Magnoliopsida</taxon>
        <taxon>Liliopsida</taxon>
        <taxon>Poales</taxon>
        <taxon>Poaceae</taxon>
        <taxon>PACMAD clade</taxon>
        <taxon>Arundinoideae</taxon>
        <taxon>Arundineae</taxon>
        <taxon>Arundo</taxon>
    </lineage>
</organism>
<reference evidence="2" key="2">
    <citation type="journal article" date="2015" name="Data Brief">
        <title>Shoot transcriptome of the giant reed, Arundo donax.</title>
        <authorList>
            <person name="Barrero R.A."/>
            <person name="Guerrero F.D."/>
            <person name="Moolhuijzen P."/>
            <person name="Goolsby J.A."/>
            <person name="Tidwell J."/>
            <person name="Bellgard S.E."/>
            <person name="Bellgard M.I."/>
        </authorList>
    </citation>
    <scope>NUCLEOTIDE SEQUENCE</scope>
    <source>
        <tissue evidence="2">Shoot tissue taken approximately 20 cm above the soil surface</tissue>
    </source>
</reference>